<accession>W7T777</accession>
<evidence type="ECO:0000313" key="2">
    <source>
        <dbReference type="EMBL" id="EWM22332.1"/>
    </source>
</evidence>
<reference evidence="2 3" key="1">
    <citation type="journal article" date="2014" name="Mol. Plant">
        <title>Chromosome Scale Genome Assembly and Transcriptome Profiling of Nannochloropsis gaditana in Nitrogen Depletion.</title>
        <authorList>
            <person name="Corteggiani Carpinelli E."/>
            <person name="Telatin A."/>
            <person name="Vitulo N."/>
            <person name="Forcato C."/>
            <person name="D'Angelo M."/>
            <person name="Schiavon R."/>
            <person name="Vezzi A."/>
            <person name="Giacometti G.M."/>
            <person name="Morosinotto T."/>
            <person name="Valle G."/>
        </authorList>
    </citation>
    <scope>NUCLEOTIDE SEQUENCE [LARGE SCALE GENOMIC DNA]</scope>
    <source>
        <strain evidence="2 3">B-31</strain>
    </source>
</reference>
<organism evidence="2 3">
    <name type="scientific">Nannochloropsis gaditana</name>
    <dbReference type="NCBI Taxonomy" id="72520"/>
    <lineage>
        <taxon>Eukaryota</taxon>
        <taxon>Sar</taxon>
        <taxon>Stramenopiles</taxon>
        <taxon>Ochrophyta</taxon>
        <taxon>Eustigmatophyceae</taxon>
        <taxon>Eustigmatales</taxon>
        <taxon>Monodopsidaceae</taxon>
        <taxon>Nannochloropsis</taxon>
    </lineage>
</organism>
<evidence type="ECO:0000256" key="1">
    <source>
        <dbReference type="SAM" id="MobiDB-lite"/>
    </source>
</evidence>
<sequence>MLGATGAAKIGWARRDCTAIEDTEATPVTVHSNSATQLSGFTSINVAIFPPDSQLHSERAHRQRSCQQPSIPTVRTSHGGPRGQSESHRRGTFGEAGQRGGEARGVDRTLHGGPAKRGRKGHQEVFQEMIRQGGEHHEKE</sequence>
<gene>
    <name evidence="2" type="ORF">Naga_100118g17</name>
</gene>
<dbReference type="AlphaFoldDB" id="W7T777"/>
<evidence type="ECO:0000313" key="3">
    <source>
        <dbReference type="Proteomes" id="UP000019335"/>
    </source>
</evidence>
<proteinExistence type="predicted"/>
<dbReference type="EMBL" id="AZIL01002200">
    <property type="protein sequence ID" value="EWM22332.1"/>
    <property type="molecule type" value="Genomic_DNA"/>
</dbReference>
<comment type="caution">
    <text evidence="2">The sequence shown here is derived from an EMBL/GenBank/DDBJ whole genome shotgun (WGS) entry which is preliminary data.</text>
</comment>
<name>W7T777_9STRA</name>
<feature type="compositionally biased region" description="Polar residues" evidence="1">
    <location>
        <begin position="65"/>
        <end position="76"/>
    </location>
</feature>
<dbReference type="Proteomes" id="UP000019335">
    <property type="component" value="Unassembled WGS sequence"/>
</dbReference>
<feature type="region of interest" description="Disordered" evidence="1">
    <location>
        <begin position="52"/>
        <end position="140"/>
    </location>
</feature>
<keyword evidence="3" id="KW-1185">Reference proteome</keyword>
<protein>
    <submittedName>
        <fullName evidence="2">Uncharacterized protein</fullName>
    </submittedName>
</protein>
<feature type="compositionally biased region" description="Basic and acidic residues" evidence="1">
    <location>
        <begin position="101"/>
        <end position="110"/>
    </location>
</feature>